<protein>
    <submittedName>
        <fullName evidence="1">Uncharacterized protein</fullName>
    </submittedName>
</protein>
<dbReference type="Proteomes" id="UP000700596">
    <property type="component" value="Unassembled WGS sequence"/>
</dbReference>
<keyword evidence="2" id="KW-1185">Reference proteome</keyword>
<accession>A0A9P9IHB6</accession>
<reference evidence="1" key="1">
    <citation type="journal article" date="2021" name="Nat. Commun.">
        <title>Genetic determinants of endophytism in the Arabidopsis root mycobiome.</title>
        <authorList>
            <person name="Mesny F."/>
            <person name="Miyauchi S."/>
            <person name="Thiergart T."/>
            <person name="Pickel B."/>
            <person name="Atanasova L."/>
            <person name="Karlsson M."/>
            <person name="Huettel B."/>
            <person name="Barry K.W."/>
            <person name="Haridas S."/>
            <person name="Chen C."/>
            <person name="Bauer D."/>
            <person name="Andreopoulos W."/>
            <person name="Pangilinan J."/>
            <person name="LaButti K."/>
            <person name="Riley R."/>
            <person name="Lipzen A."/>
            <person name="Clum A."/>
            <person name="Drula E."/>
            <person name="Henrissat B."/>
            <person name="Kohler A."/>
            <person name="Grigoriev I.V."/>
            <person name="Martin F.M."/>
            <person name="Hacquard S."/>
        </authorList>
    </citation>
    <scope>NUCLEOTIDE SEQUENCE</scope>
    <source>
        <strain evidence="1">MPI-CAGE-CH-0243</strain>
    </source>
</reference>
<name>A0A9P9IHB6_9PLEO</name>
<gene>
    <name evidence="1" type="ORF">B0J11DRAFT_64312</name>
</gene>
<organism evidence="1 2">
    <name type="scientific">Dendryphion nanum</name>
    <dbReference type="NCBI Taxonomy" id="256645"/>
    <lineage>
        <taxon>Eukaryota</taxon>
        <taxon>Fungi</taxon>
        <taxon>Dikarya</taxon>
        <taxon>Ascomycota</taxon>
        <taxon>Pezizomycotina</taxon>
        <taxon>Dothideomycetes</taxon>
        <taxon>Pleosporomycetidae</taxon>
        <taxon>Pleosporales</taxon>
        <taxon>Torulaceae</taxon>
        <taxon>Dendryphion</taxon>
    </lineage>
</organism>
<sequence length="97" mass="10892">MAWRLKMGGAKRILLPNTHLVAFSLSHFLASLAPCVFPPLFEVGIISSPFSYLPLISRLCPLFESTLRVRFSWLFLPCPSSSHKFSALSCIRTDTLH</sequence>
<dbReference type="EMBL" id="JAGMWT010000011">
    <property type="protein sequence ID" value="KAH7119599.1"/>
    <property type="molecule type" value="Genomic_DNA"/>
</dbReference>
<comment type="caution">
    <text evidence="1">The sequence shown here is derived from an EMBL/GenBank/DDBJ whole genome shotgun (WGS) entry which is preliminary data.</text>
</comment>
<evidence type="ECO:0000313" key="2">
    <source>
        <dbReference type="Proteomes" id="UP000700596"/>
    </source>
</evidence>
<dbReference type="AlphaFoldDB" id="A0A9P9IHB6"/>
<evidence type="ECO:0000313" key="1">
    <source>
        <dbReference type="EMBL" id="KAH7119599.1"/>
    </source>
</evidence>
<proteinExistence type="predicted"/>